<protein>
    <recommendedName>
        <fullName evidence="2">Endonuclease/exonuclease/phosphatase domain-containing protein</fullName>
    </recommendedName>
</protein>
<reference evidence="1" key="1">
    <citation type="submission" date="2018-02" db="EMBL/GenBank/DDBJ databases">
        <authorList>
            <person name="Cohen D.B."/>
            <person name="Kent A.D."/>
        </authorList>
    </citation>
    <scope>NUCLEOTIDE SEQUENCE</scope>
</reference>
<proteinExistence type="predicted"/>
<accession>A0A2N9F8D3</accession>
<name>A0A2N9F8D3_FAGSY</name>
<gene>
    <name evidence="1" type="ORF">FSB_LOCUS11023</name>
</gene>
<evidence type="ECO:0000313" key="1">
    <source>
        <dbReference type="EMBL" id="SPC83141.1"/>
    </source>
</evidence>
<dbReference type="EMBL" id="OIVN01000624">
    <property type="protein sequence ID" value="SPC83141.1"/>
    <property type="molecule type" value="Genomic_DNA"/>
</dbReference>
<organism evidence="1">
    <name type="scientific">Fagus sylvatica</name>
    <name type="common">Beechnut</name>
    <dbReference type="NCBI Taxonomy" id="28930"/>
    <lineage>
        <taxon>Eukaryota</taxon>
        <taxon>Viridiplantae</taxon>
        <taxon>Streptophyta</taxon>
        <taxon>Embryophyta</taxon>
        <taxon>Tracheophyta</taxon>
        <taxon>Spermatophyta</taxon>
        <taxon>Magnoliopsida</taxon>
        <taxon>eudicotyledons</taxon>
        <taxon>Gunneridae</taxon>
        <taxon>Pentapetalae</taxon>
        <taxon>rosids</taxon>
        <taxon>fabids</taxon>
        <taxon>Fagales</taxon>
        <taxon>Fagaceae</taxon>
        <taxon>Fagus</taxon>
    </lineage>
</organism>
<evidence type="ECO:0008006" key="2">
    <source>
        <dbReference type="Google" id="ProtNLM"/>
    </source>
</evidence>
<dbReference type="AlphaFoldDB" id="A0A2N9F8D3"/>
<sequence>MTLLVMPTNAHDMVQKNLEEIIVDNVEIGNQGGIEVEIEHITGVGAVANDLDKLGLSFYGHHERVMHDHSWALLRQLCSIRFLPWLVLGDFNEITSLDEKLGRVDRNLSQMATFRESQLWVTSWLIESKKAQLVMLEKSSMDEYSSSEVNMLRREVNVLVEKEEIFWRQQSHVAWLKEGDRNTQFYHVCASLRKKANRIRGFRDDQDVWQTDSLAINNIAVDYFHHLFDSSRPDCKMEVVD</sequence>